<dbReference type="AlphaFoldDB" id="A0A699JLE2"/>
<reference evidence="1" key="1">
    <citation type="journal article" date="2019" name="Sci. Rep.">
        <title>Draft genome of Tanacetum cinerariifolium, the natural source of mosquito coil.</title>
        <authorList>
            <person name="Yamashiro T."/>
            <person name="Shiraishi A."/>
            <person name="Satake H."/>
            <person name="Nakayama K."/>
        </authorList>
    </citation>
    <scope>NUCLEOTIDE SEQUENCE</scope>
</reference>
<protein>
    <submittedName>
        <fullName evidence="1">Uncharacterized protein</fullName>
    </submittedName>
</protein>
<dbReference type="EMBL" id="BKCJ010424466">
    <property type="protein sequence ID" value="GFA44062.1"/>
    <property type="molecule type" value="Genomic_DNA"/>
</dbReference>
<gene>
    <name evidence="1" type="ORF">Tci_616034</name>
</gene>
<name>A0A699JLE2_TANCI</name>
<sequence>MDMINIDNLTIEQYLRLTQENQTPIMVKKVDDITIAEYIEYEERIKRQYSRNSGSYFPTYFGHCTSNNNTTLKFPCNAYFNPISPFTEFNYNSKDMELDEEVGYTIDEESVMSKHEVIDPTHAVNTQYFEEELSFEEDFHEWLKAKIEKHMSKQNEKNKEDALIANIISIREECKDVHKISR</sequence>
<accession>A0A699JLE2</accession>
<proteinExistence type="predicted"/>
<organism evidence="1">
    <name type="scientific">Tanacetum cinerariifolium</name>
    <name type="common">Dalmatian daisy</name>
    <name type="synonym">Chrysanthemum cinerariifolium</name>
    <dbReference type="NCBI Taxonomy" id="118510"/>
    <lineage>
        <taxon>Eukaryota</taxon>
        <taxon>Viridiplantae</taxon>
        <taxon>Streptophyta</taxon>
        <taxon>Embryophyta</taxon>
        <taxon>Tracheophyta</taxon>
        <taxon>Spermatophyta</taxon>
        <taxon>Magnoliopsida</taxon>
        <taxon>eudicotyledons</taxon>
        <taxon>Gunneridae</taxon>
        <taxon>Pentapetalae</taxon>
        <taxon>asterids</taxon>
        <taxon>campanulids</taxon>
        <taxon>Asterales</taxon>
        <taxon>Asteraceae</taxon>
        <taxon>Asteroideae</taxon>
        <taxon>Anthemideae</taxon>
        <taxon>Anthemidinae</taxon>
        <taxon>Tanacetum</taxon>
    </lineage>
</organism>
<evidence type="ECO:0000313" key="1">
    <source>
        <dbReference type="EMBL" id="GFA44062.1"/>
    </source>
</evidence>
<comment type="caution">
    <text evidence="1">The sequence shown here is derived from an EMBL/GenBank/DDBJ whole genome shotgun (WGS) entry which is preliminary data.</text>
</comment>